<sequence>MLMFSSFLSHPTLIFGQDRIFVPDSFDVAVVNKAFPDEQNLPIIIPDSSNVRNPLPRIGKYS</sequence>
<name>A0A1V3SUT1_9BACT</name>
<proteinExistence type="predicted"/>
<dbReference type="EMBL" id="MPOJ01000021">
    <property type="protein sequence ID" value="OOH70849.1"/>
    <property type="molecule type" value="Genomic_DNA"/>
</dbReference>
<reference evidence="1 2" key="1">
    <citation type="submission" date="2016-11" db="EMBL/GenBank/DDBJ databases">
        <title>Comparative genomics of co-occurring bacteria in distinct bioleaching systems unravels niche-specific adaptation.</title>
        <authorList>
            <person name="Zhang X."/>
            <person name="Liu X."/>
            <person name="Yin H."/>
        </authorList>
    </citation>
    <scope>NUCLEOTIDE SEQUENCE [LARGE SCALE GENOMIC DNA]</scope>
    <source>
        <strain evidence="1 2">DX</strain>
    </source>
</reference>
<dbReference type="RefSeq" id="WP_077304862.1">
    <property type="nucleotide sequence ID" value="NZ_MPOJ01000021.1"/>
</dbReference>
<accession>A0A1V3SUT1</accession>
<gene>
    <name evidence="1" type="ORF">BOX24_10060</name>
</gene>
<protein>
    <submittedName>
        <fullName evidence="1">Uncharacterized protein</fullName>
    </submittedName>
</protein>
<evidence type="ECO:0000313" key="2">
    <source>
        <dbReference type="Proteomes" id="UP000188586"/>
    </source>
</evidence>
<organism evidence="1 2">
    <name type="scientific">Leptospirillum ferriphilum</name>
    <dbReference type="NCBI Taxonomy" id="178606"/>
    <lineage>
        <taxon>Bacteria</taxon>
        <taxon>Pseudomonadati</taxon>
        <taxon>Nitrospirota</taxon>
        <taxon>Nitrospiria</taxon>
        <taxon>Nitrospirales</taxon>
        <taxon>Nitrospiraceae</taxon>
        <taxon>Leptospirillum</taxon>
    </lineage>
</organism>
<comment type="caution">
    <text evidence="1">The sequence shown here is derived from an EMBL/GenBank/DDBJ whole genome shotgun (WGS) entry which is preliminary data.</text>
</comment>
<dbReference type="Proteomes" id="UP000188586">
    <property type="component" value="Unassembled WGS sequence"/>
</dbReference>
<dbReference type="AlphaFoldDB" id="A0A1V3SUT1"/>
<evidence type="ECO:0000313" key="1">
    <source>
        <dbReference type="EMBL" id="OOH70849.1"/>
    </source>
</evidence>